<proteinExistence type="predicted"/>
<gene>
    <name evidence="3" type="ORF">GPM918_LOCUS28111</name>
    <name evidence="4" type="ORF">SRO942_LOCUS28568</name>
</gene>
<feature type="compositionally biased region" description="Polar residues" evidence="1">
    <location>
        <begin position="17"/>
        <end position="26"/>
    </location>
</feature>
<dbReference type="PANTHER" id="PTHR47055">
    <property type="entry name" value="DDE_TNP_1_7 DOMAIN-CONTAINING PROTEIN"/>
    <property type="match status" value="1"/>
</dbReference>
<dbReference type="EMBL" id="CAJNOQ010012122">
    <property type="protein sequence ID" value="CAF1292530.1"/>
    <property type="molecule type" value="Genomic_DNA"/>
</dbReference>
<dbReference type="Proteomes" id="UP000663829">
    <property type="component" value="Unassembled WGS sequence"/>
</dbReference>
<reference evidence="3" key="1">
    <citation type="submission" date="2021-02" db="EMBL/GenBank/DDBJ databases">
        <authorList>
            <person name="Nowell W R."/>
        </authorList>
    </citation>
    <scope>NUCLEOTIDE SEQUENCE</scope>
</reference>
<dbReference type="OrthoDB" id="10057240at2759"/>
<accession>A0A815DEA4</accession>
<feature type="domain" description="PiggyBac transposable element-derived protein" evidence="2">
    <location>
        <begin position="91"/>
        <end position="206"/>
    </location>
</feature>
<dbReference type="InterPro" id="IPR052638">
    <property type="entry name" value="PiggyBac_TE-derived"/>
</dbReference>
<dbReference type="AlphaFoldDB" id="A0A815DEA4"/>
<name>A0A815DEA4_9BILA</name>
<feature type="compositionally biased region" description="Low complexity" evidence="1">
    <location>
        <begin position="27"/>
        <end position="36"/>
    </location>
</feature>
<organism evidence="3 5">
    <name type="scientific">Didymodactylos carnosus</name>
    <dbReference type="NCBI Taxonomy" id="1234261"/>
    <lineage>
        <taxon>Eukaryota</taxon>
        <taxon>Metazoa</taxon>
        <taxon>Spiralia</taxon>
        <taxon>Gnathifera</taxon>
        <taxon>Rotifera</taxon>
        <taxon>Eurotatoria</taxon>
        <taxon>Bdelloidea</taxon>
        <taxon>Philodinida</taxon>
        <taxon>Philodinidae</taxon>
        <taxon>Didymodactylos</taxon>
    </lineage>
</organism>
<feature type="region of interest" description="Disordered" evidence="1">
    <location>
        <begin position="1"/>
        <end position="49"/>
    </location>
</feature>
<keyword evidence="5" id="KW-1185">Reference proteome</keyword>
<evidence type="ECO:0000313" key="5">
    <source>
        <dbReference type="Proteomes" id="UP000663829"/>
    </source>
</evidence>
<evidence type="ECO:0000313" key="3">
    <source>
        <dbReference type="EMBL" id="CAF1292530.1"/>
    </source>
</evidence>
<dbReference type="Pfam" id="PF13843">
    <property type="entry name" value="DDE_Tnp_1_7"/>
    <property type="match status" value="1"/>
</dbReference>
<evidence type="ECO:0000313" key="4">
    <source>
        <dbReference type="EMBL" id="CAF4100809.1"/>
    </source>
</evidence>
<dbReference type="GO" id="GO:0043565">
    <property type="term" value="F:sequence-specific DNA binding"/>
    <property type="evidence" value="ECO:0007669"/>
    <property type="project" value="TreeGrafter"/>
</dbReference>
<dbReference type="EMBL" id="CAJOBC010033452">
    <property type="protein sequence ID" value="CAF4100809.1"/>
    <property type="molecule type" value="Genomic_DNA"/>
</dbReference>
<protein>
    <recommendedName>
        <fullName evidence="2">PiggyBac transposable element-derived protein domain-containing protein</fullName>
    </recommendedName>
</protein>
<sequence length="218" mass="25080">MSHLVESDASDEDVLYSMNSDTSDADSNNVEESVSGESERSQESSDDEGVTMIAAQLESWSGKVLKPNLPYYDGELKLSNDLESKMPANPSPMDFFQLYFTPELIAYIADQSNLYRVQAKKTKQMLMTEADLNCLLGFLFYSSVVPLPNKRDYWSSFCRQPMVADVITRDRIMYLLSILHFHDNSIEKHKSEKVEPILRYFNQRCKLINCRTREELVD</sequence>
<dbReference type="Proteomes" id="UP000681722">
    <property type="component" value="Unassembled WGS sequence"/>
</dbReference>
<evidence type="ECO:0000256" key="1">
    <source>
        <dbReference type="SAM" id="MobiDB-lite"/>
    </source>
</evidence>
<dbReference type="InterPro" id="IPR029526">
    <property type="entry name" value="PGBD"/>
</dbReference>
<comment type="caution">
    <text evidence="3">The sequence shown here is derived from an EMBL/GenBank/DDBJ whole genome shotgun (WGS) entry which is preliminary data.</text>
</comment>
<dbReference type="PANTHER" id="PTHR47055:SF3">
    <property type="entry name" value="PHORBOL-ESTER_DAG-TYPE DOMAIN-CONTAINING PROTEIN"/>
    <property type="match status" value="1"/>
</dbReference>
<evidence type="ECO:0000259" key="2">
    <source>
        <dbReference type="Pfam" id="PF13843"/>
    </source>
</evidence>